<gene>
    <name evidence="3" type="ORF">FDO65_06675</name>
</gene>
<sequence>MTTSDTSRTSSGSGTDHSTSFPSHLSGEGSADDTRTSAWSGSPYEPLPADSTYADYSSSGSTDTAYSPSVYVPPPADAETPTPTGGRRTRARFVAALVGGVAGLLLVAGGLYLIGRFGLQVHDAMVTSRGATDPWDVTLTILGGGLILLATLLNGWTPWATLVPGLVLTGAGVWSLVTYDGADRVATTIDTVFARPEIVLWGVNGWVLGLGAVLLASSGAAIIARAAGRRRGRPGQ</sequence>
<dbReference type="RefSeq" id="WP_137448591.1">
    <property type="nucleotide sequence ID" value="NZ_SZZH01000001.1"/>
</dbReference>
<evidence type="ECO:0000256" key="1">
    <source>
        <dbReference type="SAM" id="MobiDB-lite"/>
    </source>
</evidence>
<evidence type="ECO:0000313" key="4">
    <source>
        <dbReference type="Proteomes" id="UP000306985"/>
    </source>
</evidence>
<name>A0A4U6QL62_9ACTN</name>
<accession>A0A4U6QL62</accession>
<feature type="transmembrane region" description="Helical" evidence="2">
    <location>
        <begin position="93"/>
        <end position="115"/>
    </location>
</feature>
<proteinExistence type="predicted"/>
<protein>
    <submittedName>
        <fullName evidence="3">Uncharacterized protein</fullName>
    </submittedName>
</protein>
<reference evidence="3 4" key="1">
    <citation type="submission" date="2019-05" db="EMBL/GenBank/DDBJ databases">
        <title>Nakamurella sp. N5BH11, whole genome shotgun sequence.</title>
        <authorList>
            <person name="Tuo L."/>
        </authorList>
    </citation>
    <scope>NUCLEOTIDE SEQUENCE [LARGE SCALE GENOMIC DNA]</scope>
    <source>
        <strain evidence="3 4">N5BH11</strain>
    </source>
</reference>
<evidence type="ECO:0000313" key="3">
    <source>
        <dbReference type="EMBL" id="TKV61287.1"/>
    </source>
</evidence>
<feature type="compositionally biased region" description="Low complexity" evidence="1">
    <location>
        <begin position="1"/>
        <end position="20"/>
    </location>
</feature>
<feature type="transmembrane region" description="Helical" evidence="2">
    <location>
        <begin position="135"/>
        <end position="153"/>
    </location>
</feature>
<feature type="compositionally biased region" description="Polar residues" evidence="1">
    <location>
        <begin position="54"/>
        <end position="67"/>
    </location>
</feature>
<feature type="region of interest" description="Disordered" evidence="1">
    <location>
        <begin position="1"/>
        <end position="86"/>
    </location>
</feature>
<evidence type="ECO:0000256" key="2">
    <source>
        <dbReference type="SAM" id="Phobius"/>
    </source>
</evidence>
<dbReference type="EMBL" id="SZZH01000001">
    <property type="protein sequence ID" value="TKV61287.1"/>
    <property type="molecule type" value="Genomic_DNA"/>
</dbReference>
<comment type="caution">
    <text evidence="3">The sequence shown here is derived from an EMBL/GenBank/DDBJ whole genome shotgun (WGS) entry which is preliminary data.</text>
</comment>
<organism evidence="3 4">
    <name type="scientific">Nakamurella flava</name>
    <dbReference type="NCBI Taxonomy" id="2576308"/>
    <lineage>
        <taxon>Bacteria</taxon>
        <taxon>Bacillati</taxon>
        <taxon>Actinomycetota</taxon>
        <taxon>Actinomycetes</taxon>
        <taxon>Nakamurellales</taxon>
        <taxon>Nakamurellaceae</taxon>
        <taxon>Nakamurella</taxon>
    </lineage>
</organism>
<keyword evidence="2" id="KW-1133">Transmembrane helix</keyword>
<dbReference type="Proteomes" id="UP000306985">
    <property type="component" value="Unassembled WGS sequence"/>
</dbReference>
<keyword evidence="2" id="KW-0812">Transmembrane</keyword>
<keyword evidence="4" id="KW-1185">Reference proteome</keyword>
<feature type="transmembrane region" description="Helical" evidence="2">
    <location>
        <begin position="199"/>
        <end position="224"/>
    </location>
</feature>
<feature type="transmembrane region" description="Helical" evidence="2">
    <location>
        <begin position="160"/>
        <end position="179"/>
    </location>
</feature>
<keyword evidence="2" id="KW-0472">Membrane</keyword>
<dbReference type="AlphaFoldDB" id="A0A4U6QL62"/>
<dbReference type="OrthoDB" id="9985223at2"/>
<feature type="compositionally biased region" description="Low complexity" evidence="1">
    <location>
        <begin position="77"/>
        <end position="86"/>
    </location>
</feature>